<comment type="pathway">
    <text evidence="3">Lipid metabolism; fatty acid beta-oxidation.</text>
</comment>
<evidence type="ECO:0000256" key="5">
    <source>
        <dbReference type="ARBA" id="ARBA00008750"/>
    </source>
</evidence>
<evidence type="ECO:0000256" key="30">
    <source>
        <dbReference type="ARBA" id="ARBA00052711"/>
    </source>
</evidence>
<evidence type="ECO:0000256" key="22">
    <source>
        <dbReference type="ARBA" id="ARBA00047613"/>
    </source>
</evidence>
<keyword evidence="18" id="KW-0472">Membrane</keyword>
<feature type="domain" description="3-hydroxyacyl-CoA dehydrogenase NAD binding" evidence="43">
    <location>
        <begin position="370"/>
        <end position="548"/>
    </location>
</feature>
<dbReference type="UniPathway" id="UPA00659"/>
<dbReference type="InterPro" id="IPR012803">
    <property type="entry name" value="Fa_ox_alpha_mit"/>
</dbReference>
<keyword evidence="16" id="KW-0443">Lipid metabolism</keyword>
<comment type="catalytic activity">
    <reaction evidence="29">
        <text>(3S)-hydroxyoctanoyl-CoA + NAD(+) = 3-oxooctanoyl-CoA + NADH + H(+)</text>
        <dbReference type="Rhea" id="RHEA:31195"/>
        <dbReference type="ChEBI" id="CHEBI:15378"/>
        <dbReference type="ChEBI" id="CHEBI:57540"/>
        <dbReference type="ChEBI" id="CHEBI:57945"/>
        <dbReference type="ChEBI" id="CHEBI:62617"/>
        <dbReference type="ChEBI" id="CHEBI:62619"/>
    </reaction>
    <physiologicalReaction direction="left-to-right" evidence="29">
        <dbReference type="Rhea" id="RHEA:31196"/>
    </physiologicalReaction>
</comment>
<comment type="catalytic activity">
    <reaction evidence="34">
        <text>1'-[1,2-di-(9Z,12Z-octadecadienoyl)-sn-glycero-3-phospho]-3'-[1-(9Z,12Z-octadecadienoyl)-sn-glycero-3-phospho]-glycerol + hexadecanoyl-CoA = 1'-[1,2-di-(9Z,12Z-octadecadienoyl)-sn-glycero-3-phospho]-3'-[1-(9Z,12Z-octadecadienoyl)-2-hexadecanoyl-sn-glycero-3-phospho]-glycerol + CoA</text>
        <dbReference type="Rhea" id="RHEA:43680"/>
        <dbReference type="ChEBI" id="CHEBI:57287"/>
        <dbReference type="ChEBI" id="CHEBI:57379"/>
        <dbReference type="ChEBI" id="CHEBI:83580"/>
        <dbReference type="ChEBI" id="CHEBI:83583"/>
    </reaction>
    <physiologicalReaction direction="left-to-right" evidence="34">
        <dbReference type="Rhea" id="RHEA:43681"/>
    </physiologicalReaction>
</comment>
<comment type="catalytic activity">
    <reaction evidence="23">
        <text>(3S)-hydroxydecanoyl-CoA + NAD(+) = 3-oxodecanoyl-CoA + NADH + H(+)</text>
        <dbReference type="Rhea" id="RHEA:31187"/>
        <dbReference type="ChEBI" id="CHEBI:15378"/>
        <dbReference type="ChEBI" id="CHEBI:57540"/>
        <dbReference type="ChEBI" id="CHEBI:57945"/>
        <dbReference type="ChEBI" id="CHEBI:62548"/>
        <dbReference type="ChEBI" id="CHEBI:62616"/>
    </reaction>
    <physiologicalReaction direction="left-to-right" evidence="23">
        <dbReference type="Rhea" id="RHEA:31188"/>
    </physiologicalReaction>
</comment>
<feature type="site" description="Important for long-chain enoyl-CoA hydratase activity" evidence="41">
    <location>
        <position position="157"/>
    </location>
</feature>
<dbReference type="InterPro" id="IPR006108">
    <property type="entry name" value="3HC_DH_C"/>
</dbReference>
<dbReference type="STRING" id="103827.A0A0N5D3B7"/>
<evidence type="ECO:0000256" key="10">
    <source>
        <dbReference type="ARBA" id="ARBA00022792"/>
    </source>
</evidence>
<keyword evidence="15" id="KW-0520">NAD</keyword>
<evidence type="ECO:0000259" key="43">
    <source>
        <dbReference type="Pfam" id="PF02737"/>
    </source>
</evidence>
<dbReference type="PANTHER" id="PTHR43612">
    <property type="entry name" value="TRIFUNCTIONAL ENZYME SUBUNIT ALPHA"/>
    <property type="match status" value="1"/>
</dbReference>
<evidence type="ECO:0000256" key="13">
    <source>
        <dbReference type="ARBA" id="ARBA00022990"/>
    </source>
</evidence>
<proteinExistence type="inferred from homology"/>
<comment type="catalytic activity">
    <reaction evidence="24">
        <text>a (3S)-3-hydroxyacyl-CoA + NAD(+) = a 3-oxoacyl-CoA + NADH + H(+)</text>
        <dbReference type="Rhea" id="RHEA:22432"/>
        <dbReference type="ChEBI" id="CHEBI:15378"/>
        <dbReference type="ChEBI" id="CHEBI:57318"/>
        <dbReference type="ChEBI" id="CHEBI:57540"/>
        <dbReference type="ChEBI" id="CHEBI:57945"/>
        <dbReference type="ChEBI" id="CHEBI:90726"/>
        <dbReference type="EC" id="1.1.1.35"/>
    </reaction>
</comment>
<dbReference type="OrthoDB" id="5958943at2759"/>
<reference evidence="44 45" key="2">
    <citation type="submission" date="2018-11" db="EMBL/GenBank/DDBJ databases">
        <authorList>
            <consortium name="Pathogen Informatics"/>
        </authorList>
    </citation>
    <scope>NUCLEOTIDE SEQUENCE [LARGE SCALE GENOMIC DNA]</scope>
</reference>
<evidence type="ECO:0000256" key="8">
    <source>
        <dbReference type="ARBA" id="ARBA00022553"/>
    </source>
</evidence>
<keyword evidence="11" id="KW-0276">Fatty acid metabolism</keyword>
<dbReference type="GO" id="GO:0004300">
    <property type="term" value="F:enoyl-CoA hydratase activity"/>
    <property type="evidence" value="ECO:0007669"/>
    <property type="project" value="UniProtKB-EC"/>
</dbReference>
<gene>
    <name evidence="44" type="ORF">TCLT_LOCUS7410</name>
</gene>
<evidence type="ECO:0000256" key="32">
    <source>
        <dbReference type="ARBA" id="ARBA00052860"/>
    </source>
</evidence>
<dbReference type="NCBIfam" id="TIGR02441">
    <property type="entry name" value="fa_ox_alpha_mit"/>
    <property type="match status" value="1"/>
</dbReference>
<keyword evidence="7" id="KW-0488">Methylation</keyword>
<evidence type="ECO:0000256" key="36">
    <source>
        <dbReference type="ARBA" id="ARBA00066806"/>
    </source>
</evidence>
<dbReference type="Proteomes" id="UP000276776">
    <property type="component" value="Unassembled WGS sequence"/>
</dbReference>
<sequence length="776" mass="85856">MLQNIRRLGASANLFLHNLLIKTCFFKIDRHITQYNKIAKIDNRKTVKLKMVDDIAVVKIDIPYSRENILNEEMIDDLKYFLQHIESDASVKGAVIISGKPNSFIAGADIKIFSKCKTAAESRQLSANAQQDFLCIENSEKPIVAAVMGTCMGGGLELILSCHYRIAMNVSKTQFALPEVKLGLLPGAGGTQRLPKLVSITEALNIMLTGKTLPTMKAKKIGLIDHVVQPIGAGIMSAEENNYSYLEKIAVEVAQQLSAGMLKVDRKGSYWNQAMNIILTKTPLFKHFVLRKARENVMKLTSGNYPAPLKILDVVETGVVKGPTEGYLEESEAFGNLSQTTQSKALIGIFNGRTECKKNKYGEARKVKNLAIIGSGLMGAGIASVSIDKEIKTYLVDINNASLARGQNQIYKHYDGLVKKRKITDFQKHKYMSTLKSTLSYNDLHDCDLAIEAVFEELPLKHKVIKELESVVPDHCIIASNTSALPISQIASVSKCPERIIGMHYFSPVEKMELLEVIKTEKTSKEAIATATQLGLTQKKLVVVVKDCPGFFVVRCLATIMSEVSRLLQEGMLPNEIDRMMVEHGFPVGAVTLIDEVGIDVAQHVAKFLGKALGPRISGGSIELLEEMVASGFRGRKSGKGYFIYRDSEKIGMFGTKKTLNNAAIKILEKYRLTLFPAVSSSEDRYLRVLCRYVNESAICLEEGVISSPQDGDIASVFGIGFPPFWGGPFRFIDTYGADKLINNMLRYAEAYSSDQFKPAQIIVDHAKERTKFYSS</sequence>
<dbReference type="OMA" id="ESTTIRW"/>
<evidence type="ECO:0000256" key="25">
    <source>
        <dbReference type="ARBA" id="ARBA00050222"/>
    </source>
</evidence>
<evidence type="ECO:0000256" key="21">
    <source>
        <dbReference type="ARBA" id="ARBA00035854"/>
    </source>
</evidence>
<keyword evidence="17" id="KW-0496">Mitochondrion</keyword>
<evidence type="ECO:0000256" key="20">
    <source>
        <dbReference type="ARBA" id="ARBA00023268"/>
    </source>
</evidence>
<comment type="subunit">
    <text evidence="35">Heterotetramer of 2 alpha/HADHA and 2 beta/HADHB subunits; forms the mitochondrial trifunctional enzyme. Also purified as higher order heterooligomers including a 4 alpha/HADHA and 4 beta/HADHB heterooligomer which physiological significance remains unclear. The mitochondrial trifunctional enzyme interacts with MTLN.</text>
</comment>
<feature type="domain" description="3-hydroxyacyl-CoA dehydrogenase C-terminal" evidence="42">
    <location>
        <begin position="688"/>
        <end position="768"/>
    </location>
</feature>
<dbReference type="Pfam" id="PF00378">
    <property type="entry name" value="ECH_1"/>
    <property type="match status" value="1"/>
</dbReference>
<dbReference type="EMBL" id="UYYF01004505">
    <property type="protein sequence ID" value="VDN04862.1"/>
    <property type="molecule type" value="Genomic_DNA"/>
</dbReference>
<evidence type="ECO:0000256" key="18">
    <source>
        <dbReference type="ARBA" id="ARBA00023136"/>
    </source>
</evidence>
<evidence type="ECO:0000256" key="11">
    <source>
        <dbReference type="ARBA" id="ARBA00022832"/>
    </source>
</evidence>
<keyword evidence="13" id="KW-0007">Acetylation</keyword>
<dbReference type="GO" id="GO:0016740">
    <property type="term" value="F:transferase activity"/>
    <property type="evidence" value="ECO:0007669"/>
    <property type="project" value="UniProtKB-KW"/>
</dbReference>
<dbReference type="InterPro" id="IPR036291">
    <property type="entry name" value="NAD(P)-bd_dom_sf"/>
</dbReference>
<dbReference type="PANTHER" id="PTHR43612:SF3">
    <property type="entry name" value="TRIFUNCTIONAL ENZYME SUBUNIT ALPHA, MITOCHONDRIAL"/>
    <property type="match status" value="1"/>
</dbReference>
<comment type="catalytic activity">
    <reaction evidence="28">
        <text>(3S)-hydroxyoctanoyl-CoA = (2E)-octenoyl-CoA + H2O</text>
        <dbReference type="Rhea" id="RHEA:31199"/>
        <dbReference type="ChEBI" id="CHEBI:15377"/>
        <dbReference type="ChEBI" id="CHEBI:62242"/>
        <dbReference type="ChEBI" id="CHEBI:62617"/>
    </reaction>
    <physiologicalReaction direction="right-to-left" evidence="28">
        <dbReference type="Rhea" id="RHEA:31201"/>
    </physiologicalReaction>
</comment>
<feature type="site" description="Important for hydroxyacyl-coenzyme A dehydrogenase activity" evidence="41">
    <location>
        <position position="504"/>
    </location>
</feature>
<evidence type="ECO:0000256" key="6">
    <source>
        <dbReference type="ARBA" id="ARBA00012076"/>
    </source>
</evidence>
<comment type="catalytic activity">
    <reaction evidence="27">
        <text>a 4-saturated-(3S)-3-hydroxyacyl-CoA = a (3E)-enoyl-CoA + H2O</text>
        <dbReference type="Rhea" id="RHEA:20724"/>
        <dbReference type="ChEBI" id="CHEBI:15377"/>
        <dbReference type="ChEBI" id="CHEBI:58521"/>
        <dbReference type="ChEBI" id="CHEBI:137480"/>
        <dbReference type="EC" id="4.2.1.17"/>
    </reaction>
    <physiologicalReaction direction="right-to-left" evidence="27">
        <dbReference type="Rhea" id="RHEA:20726"/>
    </physiologicalReaction>
</comment>
<comment type="subcellular location">
    <subcellularLocation>
        <location evidence="2">Mitochondrion inner membrane</location>
    </subcellularLocation>
</comment>
<comment type="catalytic activity">
    <reaction evidence="26">
        <text>a long-chain (3S)-3-hydroxy fatty acyl-CoA + NAD(+) = a long-chain 3-oxo-fatty acyl-CoA + NADH + H(+)</text>
        <dbReference type="Rhea" id="RHEA:52656"/>
        <dbReference type="ChEBI" id="CHEBI:15378"/>
        <dbReference type="ChEBI" id="CHEBI:57540"/>
        <dbReference type="ChEBI" id="CHEBI:57945"/>
        <dbReference type="ChEBI" id="CHEBI:136757"/>
        <dbReference type="ChEBI" id="CHEBI:136758"/>
        <dbReference type="EC" id="1.1.1.211"/>
    </reaction>
    <physiologicalReaction direction="left-to-right" evidence="26">
        <dbReference type="Rhea" id="RHEA:52657"/>
    </physiologicalReaction>
</comment>
<comment type="similarity">
    <text evidence="4">In the central section; belongs to the 3-hydroxyacyl-CoA dehydrogenase family.</text>
</comment>
<evidence type="ECO:0000256" key="37">
    <source>
        <dbReference type="ARBA" id="ARBA00068347"/>
    </source>
</evidence>
<keyword evidence="20" id="KW-0511">Multifunctional enzyme</keyword>
<feature type="domain" description="3-hydroxyacyl-CoA dehydrogenase C-terminal" evidence="42">
    <location>
        <begin position="550"/>
        <end position="645"/>
    </location>
</feature>
<keyword evidence="9" id="KW-0808">Transferase</keyword>
<dbReference type="FunFam" id="3.40.50.720:FF:000009">
    <property type="entry name" value="Fatty oxidation complex, alpha subunit"/>
    <property type="match status" value="1"/>
</dbReference>
<dbReference type="SUPFAM" id="SSF48179">
    <property type="entry name" value="6-phosphogluconate dehydrogenase C-terminal domain-like"/>
    <property type="match status" value="2"/>
</dbReference>
<keyword evidence="12" id="KW-0809">Transit peptide</keyword>
<dbReference type="GO" id="GO:0016507">
    <property type="term" value="C:mitochondrial fatty acid beta-oxidation multienzyme complex"/>
    <property type="evidence" value="ECO:0007669"/>
    <property type="project" value="InterPro"/>
</dbReference>
<organism evidence="46">
    <name type="scientific">Thelazia callipaeda</name>
    <name type="common">Oriental eyeworm</name>
    <name type="synonym">Parasitic nematode</name>
    <dbReference type="NCBI Taxonomy" id="103827"/>
    <lineage>
        <taxon>Eukaryota</taxon>
        <taxon>Metazoa</taxon>
        <taxon>Ecdysozoa</taxon>
        <taxon>Nematoda</taxon>
        <taxon>Chromadorea</taxon>
        <taxon>Rhabditida</taxon>
        <taxon>Spirurina</taxon>
        <taxon>Spiruromorpha</taxon>
        <taxon>Thelazioidea</taxon>
        <taxon>Thelaziidae</taxon>
        <taxon>Thelazia</taxon>
    </lineage>
</organism>
<feature type="active site" description="For hydroxyacyl-coenzyme A dehydrogenase activity" evidence="40">
    <location>
        <position position="516"/>
    </location>
</feature>
<dbReference type="EC" id="1.1.1.211" evidence="36"/>
<comment type="similarity">
    <text evidence="5">In the N-terminal section; belongs to the enoyl-CoA hydratase/isomerase family.</text>
</comment>
<evidence type="ECO:0000256" key="33">
    <source>
        <dbReference type="ARBA" id="ARBA00052945"/>
    </source>
</evidence>
<dbReference type="GO" id="GO:0016509">
    <property type="term" value="F:long-chain (3S)-3-hydroxyacyl-CoA dehydrogenase (NAD+) activity"/>
    <property type="evidence" value="ECO:0007669"/>
    <property type="project" value="UniProtKB-EC"/>
</dbReference>
<dbReference type="Pfam" id="PF02737">
    <property type="entry name" value="3HCDH_N"/>
    <property type="match status" value="1"/>
</dbReference>
<evidence type="ECO:0000313" key="45">
    <source>
        <dbReference type="Proteomes" id="UP000276776"/>
    </source>
</evidence>
<dbReference type="InterPro" id="IPR029045">
    <property type="entry name" value="ClpP/crotonase-like_dom_sf"/>
</dbReference>
<feature type="site" description="Important for long-chain enoyl-CoA hydratase activity" evidence="41">
    <location>
        <position position="179"/>
    </location>
</feature>
<evidence type="ECO:0000256" key="39">
    <source>
        <dbReference type="ARBA" id="ARBA00083277"/>
    </source>
</evidence>
<evidence type="ECO:0000256" key="2">
    <source>
        <dbReference type="ARBA" id="ARBA00004273"/>
    </source>
</evidence>
<dbReference type="FunFam" id="1.10.1040.50:FF:000002">
    <property type="entry name" value="Trifunctional enzyme subunit alpha, mitochondrial"/>
    <property type="match status" value="1"/>
</dbReference>
<evidence type="ECO:0000313" key="46">
    <source>
        <dbReference type="WBParaSite" id="TCLT_0000742101-mRNA-1"/>
    </source>
</evidence>
<reference evidence="46" key="1">
    <citation type="submission" date="2017-02" db="UniProtKB">
        <authorList>
            <consortium name="WormBaseParasite"/>
        </authorList>
    </citation>
    <scope>IDENTIFICATION</scope>
</reference>
<dbReference type="WBParaSite" id="TCLT_0000742101-mRNA-1">
    <property type="protein sequence ID" value="TCLT_0000742101-mRNA-1"/>
    <property type="gene ID" value="TCLT_0000742101"/>
</dbReference>
<dbReference type="CDD" id="cd06558">
    <property type="entry name" value="crotonase-like"/>
    <property type="match status" value="1"/>
</dbReference>
<comment type="catalytic activity">
    <reaction evidence="21">
        <text>a (3S)-3-hydroxyacyl-CoA = a (2E)-enoyl-CoA + H2O</text>
        <dbReference type="Rhea" id="RHEA:16105"/>
        <dbReference type="ChEBI" id="CHEBI:15377"/>
        <dbReference type="ChEBI" id="CHEBI:57318"/>
        <dbReference type="ChEBI" id="CHEBI:58856"/>
        <dbReference type="EC" id="4.2.1.17"/>
    </reaction>
    <physiologicalReaction direction="right-to-left" evidence="21">
        <dbReference type="Rhea" id="RHEA:16107"/>
    </physiologicalReaction>
</comment>
<dbReference type="GO" id="GO:0006635">
    <property type="term" value="P:fatty acid beta-oxidation"/>
    <property type="evidence" value="ECO:0007669"/>
    <property type="project" value="UniProtKB-UniPathway"/>
</dbReference>
<keyword evidence="45" id="KW-1185">Reference proteome</keyword>
<evidence type="ECO:0000256" key="1">
    <source>
        <dbReference type="ARBA" id="ARBA00000469"/>
    </source>
</evidence>
<evidence type="ECO:0000256" key="41">
    <source>
        <dbReference type="PIRSR" id="PIRSR612803-2"/>
    </source>
</evidence>
<dbReference type="GO" id="GO:0070403">
    <property type="term" value="F:NAD+ binding"/>
    <property type="evidence" value="ECO:0007669"/>
    <property type="project" value="InterPro"/>
</dbReference>
<dbReference type="AlphaFoldDB" id="A0A0N5D3B7"/>
<keyword evidence="10" id="KW-0999">Mitochondrion inner membrane</keyword>
<evidence type="ECO:0000256" key="19">
    <source>
        <dbReference type="ARBA" id="ARBA00023239"/>
    </source>
</evidence>
<comment type="catalytic activity">
    <reaction evidence="25">
        <text>1'-[1,2-di-(9Z,12Z-octadecadienoyl)-sn-glycero-3-phospho]-3'-[1-(9Z,12Z-octadecadienoyl)-sn-glycero-3-phospho]-glycerol + (9Z,12Z)-octadecadienoyl-CoA = 1',3'-bis-[1,2-di-(9Z,12Z-octadecadienoyl)-sn-glycero-3-phospho]-glycerol + CoA</text>
        <dbReference type="Rhea" id="RHEA:43672"/>
        <dbReference type="ChEBI" id="CHEBI:57287"/>
        <dbReference type="ChEBI" id="CHEBI:57383"/>
        <dbReference type="ChEBI" id="CHEBI:83580"/>
        <dbReference type="ChEBI" id="CHEBI:83581"/>
    </reaction>
    <physiologicalReaction direction="left-to-right" evidence="25">
        <dbReference type="Rhea" id="RHEA:43673"/>
    </physiologicalReaction>
</comment>
<dbReference type="InterPro" id="IPR001753">
    <property type="entry name" value="Enoyl-CoA_hydra/iso"/>
</dbReference>
<evidence type="ECO:0000256" key="29">
    <source>
        <dbReference type="ARBA" id="ARBA00052224"/>
    </source>
</evidence>
<evidence type="ECO:0000256" key="15">
    <source>
        <dbReference type="ARBA" id="ARBA00023027"/>
    </source>
</evidence>
<dbReference type="Gene3D" id="3.40.50.720">
    <property type="entry name" value="NAD(P)-binding Rossmann-like Domain"/>
    <property type="match status" value="1"/>
</dbReference>
<evidence type="ECO:0000256" key="40">
    <source>
        <dbReference type="PIRSR" id="PIRSR612803-1"/>
    </source>
</evidence>
<dbReference type="InterPro" id="IPR006176">
    <property type="entry name" value="3-OHacyl-CoA_DH_NAD-bd"/>
</dbReference>
<keyword evidence="14" id="KW-0560">Oxidoreductase</keyword>
<evidence type="ECO:0000256" key="9">
    <source>
        <dbReference type="ARBA" id="ARBA00022679"/>
    </source>
</evidence>
<dbReference type="FunFam" id="3.90.226.10:FF:000011">
    <property type="entry name" value="Fatty acid oxidation complex subunit alpha"/>
    <property type="match status" value="1"/>
</dbReference>
<comment type="catalytic activity">
    <reaction evidence="22">
        <text>(3S)-hydroxyhexadecanoyl-CoA + NAD(+) = 3-oxohexadecanoyl-CoA + NADH + H(+)</text>
        <dbReference type="Rhea" id="RHEA:31159"/>
        <dbReference type="ChEBI" id="CHEBI:15378"/>
        <dbReference type="ChEBI" id="CHEBI:57349"/>
        <dbReference type="ChEBI" id="CHEBI:57540"/>
        <dbReference type="ChEBI" id="CHEBI:57945"/>
        <dbReference type="ChEBI" id="CHEBI:62613"/>
    </reaction>
    <physiologicalReaction direction="left-to-right" evidence="22">
        <dbReference type="Rhea" id="RHEA:31160"/>
    </physiologicalReaction>
</comment>
<protein>
    <recommendedName>
        <fullName evidence="37">Trifunctional enzyme subunit alpha, mitochondrial</fullName>
        <ecNumber evidence="36">1.1.1.211</ecNumber>
        <ecNumber evidence="6">4.2.1.17</ecNumber>
    </recommendedName>
    <alternativeName>
        <fullName evidence="38">Monolysocardiolipin acyltransferase</fullName>
    </alternativeName>
    <alternativeName>
        <fullName evidence="39">TP-alpha</fullName>
    </alternativeName>
</protein>
<evidence type="ECO:0000256" key="4">
    <source>
        <dbReference type="ARBA" id="ARBA00007005"/>
    </source>
</evidence>
<comment type="catalytic activity">
    <reaction evidence="32">
        <text>1'-[1,2-di-(9Z,12Z-octadecadienoyl)-sn-glycero-3-phospho]-3'-[1-(9Z,12Z-octadecadienoyl)-sn-glycero-3-phospho]-glycerol + (9Z)-octadecenoyl-CoA = 1'-[1,2-di-(9Z,12Z-octadecadienoyl)-sn-glycero-3-phospho]-3'-[1-(9Z,12Z-octadecadienoyl)-2-(9Z-octadecenoyl)-sn-glycero-3-phospho]-glycerol + CoA</text>
        <dbReference type="Rhea" id="RHEA:43676"/>
        <dbReference type="ChEBI" id="CHEBI:57287"/>
        <dbReference type="ChEBI" id="CHEBI:57387"/>
        <dbReference type="ChEBI" id="CHEBI:83580"/>
        <dbReference type="ChEBI" id="CHEBI:83582"/>
    </reaction>
    <physiologicalReaction direction="left-to-right" evidence="32">
        <dbReference type="Rhea" id="RHEA:43677"/>
    </physiologicalReaction>
</comment>
<dbReference type="EC" id="4.2.1.17" evidence="6"/>
<dbReference type="Gene3D" id="3.90.226.10">
    <property type="entry name" value="2-enoyl-CoA Hydratase, Chain A, domain 1"/>
    <property type="match status" value="1"/>
</dbReference>
<comment type="catalytic activity">
    <reaction evidence="31">
        <text>(3S)-hydroxytetradecanoyl-CoA + NAD(+) = 3-oxotetradecanoyl-CoA + NADH + H(+)</text>
        <dbReference type="Rhea" id="RHEA:31167"/>
        <dbReference type="ChEBI" id="CHEBI:15378"/>
        <dbReference type="ChEBI" id="CHEBI:57540"/>
        <dbReference type="ChEBI" id="CHEBI:57945"/>
        <dbReference type="ChEBI" id="CHEBI:62543"/>
        <dbReference type="ChEBI" id="CHEBI:62614"/>
    </reaction>
    <physiologicalReaction direction="left-to-right" evidence="31">
        <dbReference type="Rhea" id="RHEA:31168"/>
    </physiologicalReaction>
</comment>
<dbReference type="SUPFAM" id="SSF51735">
    <property type="entry name" value="NAD(P)-binding Rossmann-fold domains"/>
    <property type="match status" value="1"/>
</dbReference>
<evidence type="ECO:0000256" key="38">
    <source>
        <dbReference type="ARBA" id="ARBA00077617"/>
    </source>
</evidence>
<comment type="catalytic activity">
    <reaction evidence="33">
        <text>(3S)-3-hydroxydodecanoyl-CoA + NAD(+) = 3-oxododecanoyl-CoA + NADH + H(+)</text>
        <dbReference type="Rhea" id="RHEA:31179"/>
        <dbReference type="ChEBI" id="CHEBI:15378"/>
        <dbReference type="ChEBI" id="CHEBI:57540"/>
        <dbReference type="ChEBI" id="CHEBI:57945"/>
        <dbReference type="ChEBI" id="CHEBI:62558"/>
        <dbReference type="ChEBI" id="CHEBI:62615"/>
    </reaction>
    <physiologicalReaction direction="left-to-right" evidence="33">
        <dbReference type="Rhea" id="RHEA:31180"/>
    </physiologicalReaction>
</comment>
<accession>A0A0N5D3B7</accession>
<evidence type="ECO:0000256" key="16">
    <source>
        <dbReference type="ARBA" id="ARBA00023098"/>
    </source>
</evidence>
<keyword evidence="8" id="KW-0597">Phosphoprotein</keyword>
<dbReference type="GO" id="GO:0005743">
    <property type="term" value="C:mitochondrial inner membrane"/>
    <property type="evidence" value="ECO:0007669"/>
    <property type="project" value="UniProtKB-SubCell"/>
</dbReference>
<comment type="catalytic activity">
    <reaction evidence="30">
        <text>(3S)-3-hydroxydodecanoyl-CoA = (2E)-dodecenoyl-CoA + H2O</text>
        <dbReference type="Rhea" id="RHEA:31075"/>
        <dbReference type="ChEBI" id="CHEBI:15377"/>
        <dbReference type="ChEBI" id="CHEBI:57330"/>
        <dbReference type="ChEBI" id="CHEBI:62558"/>
    </reaction>
    <physiologicalReaction direction="right-to-left" evidence="30">
        <dbReference type="Rhea" id="RHEA:31077"/>
    </physiologicalReaction>
</comment>
<evidence type="ECO:0000313" key="44">
    <source>
        <dbReference type="EMBL" id="VDN04862.1"/>
    </source>
</evidence>
<evidence type="ECO:0000256" key="23">
    <source>
        <dbReference type="ARBA" id="ARBA00048361"/>
    </source>
</evidence>
<evidence type="ECO:0000256" key="27">
    <source>
        <dbReference type="ARBA" id="ARBA00051215"/>
    </source>
</evidence>
<evidence type="ECO:0000256" key="31">
    <source>
        <dbReference type="ARBA" id="ARBA00052834"/>
    </source>
</evidence>
<evidence type="ECO:0000256" key="34">
    <source>
        <dbReference type="ARBA" id="ARBA00052989"/>
    </source>
</evidence>
<comment type="catalytic activity">
    <reaction evidence="1">
        <text>(3S)-hydroxyhexadecanoyl-CoA = (2E)-hexadecenoyl-CoA + H2O</text>
        <dbReference type="Rhea" id="RHEA:31163"/>
        <dbReference type="ChEBI" id="CHEBI:15377"/>
        <dbReference type="ChEBI" id="CHEBI:61526"/>
        <dbReference type="ChEBI" id="CHEBI:62613"/>
    </reaction>
    <physiologicalReaction direction="right-to-left" evidence="1">
        <dbReference type="Rhea" id="RHEA:31165"/>
    </physiologicalReaction>
</comment>
<dbReference type="InterPro" id="IPR008927">
    <property type="entry name" value="6-PGluconate_DH-like_C_sf"/>
</dbReference>
<evidence type="ECO:0000256" key="28">
    <source>
        <dbReference type="ARBA" id="ARBA00051877"/>
    </source>
</evidence>
<evidence type="ECO:0000256" key="3">
    <source>
        <dbReference type="ARBA" id="ARBA00005005"/>
    </source>
</evidence>
<name>A0A0N5D3B7_THECL</name>
<keyword evidence="19" id="KW-0456">Lyase</keyword>
<dbReference type="Gene3D" id="1.10.1040.50">
    <property type="match status" value="1"/>
</dbReference>
<dbReference type="InterPro" id="IPR050136">
    <property type="entry name" value="FA_oxidation_alpha_subunit"/>
</dbReference>
<evidence type="ECO:0000256" key="12">
    <source>
        <dbReference type="ARBA" id="ARBA00022946"/>
    </source>
</evidence>
<evidence type="ECO:0000256" key="14">
    <source>
        <dbReference type="ARBA" id="ARBA00023002"/>
    </source>
</evidence>
<evidence type="ECO:0000256" key="7">
    <source>
        <dbReference type="ARBA" id="ARBA00022481"/>
    </source>
</evidence>
<evidence type="ECO:0000256" key="17">
    <source>
        <dbReference type="ARBA" id="ARBA00023128"/>
    </source>
</evidence>
<evidence type="ECO:0000256" key="26">
    <source>
        <dbReference type="ARBA" id="ARBA00050446"/>
    </source>
</evidence>
<evidence type="ECO:0000256" key="35">
    <source>
        <dbReference type="ARBA" id="ARBA00062153"/>
    </source>
</evidence>
<dbReference type="SUPFAM" id="SSF52096">
    <property type="entry name" value="ClpP/crotonase"/>
    <property type="match status" value="1"/>
</dbReference>
<evidence type="ECO:0000256" key="24">
    <source>
        <dbReference type="ARBA" id="ARBA00049556"/>
    </source>
</evidence>
<dbReference type="Pfam" id="PF00725">
    <property type="entry name" value="3HCDH"/>
    <property type="match status" value="2"/>
</dbReference>
<evidence type="ECO:0000259" key="42">
    <source>
        <dbReference type="Pfam" id="PF00725"/>
    </source>
</evidence>